<feature type="domain" description="Response regulatory" evidence="20">
    <location>
        <begin position="6"/>
        <end position="122"/>
    </location>
</feature>
<gene>
    <name evidence="23" type="ORF">PCS_03369</name>
</gene>
<evidence type="ECO:0000256" key="15">
    <source>
        <dbReference type="ARBA" id="ARBA00068150"/>
    </source>
</evidence>
<dbReference type="PROSITE" id="PS50109">
    <property type="entry name" value="HIS_KIN"/>
    <property type="match status" value="1"/>
</dbReference>
<evidence type="ECO:0000256" key="8">
    <source>
        <dbReference type="ARBA" id="ARBA00022741"/>
    </source>
</evidence>
<dbReference type="GO" id="GO:0005886">
    <property type="term" value="C:plasma membrane"/>
    <property type="evidence" value="ECO:0007669"/>
    <property type="project" value="UniProtKB-SubCell"/>
</dbReference>
<feature type="domain" description="Histidine kinase" evidence="19">
    <location>
        <begin position="458"/>
        <end position="687"/>
    </location>
</feature>
<dbReference type="EMBL" id="AOSV01000038">
    <property type="protein sequence ID" value="EMG35886.1"/>
    <property type="molecule type" value="Genomic_DNA"/>
</dbReference>
<dbReference type="Pfam" id="PF12860">
    <property type="entry name" value="PAS_7"/>
    <property type="match status" value="1"/>
</dbReference>
<evidence type="ECO:0000313" key="23">
    <source>
        <dbReference type="EMBL" id="EMG35886.1"/>
    </source>
</evidence>
<evidence type="ECO:0000256" key="6">
    <source>
        <dbReference type="ARBA" id="ARBA00022679"/>
    </source>
</evidence>
<comment type="subcellular location">
    <subcellularLocation>
        <location evidence="2">Cell membrane</location>
        <topology evidence="2">Multi-pass membrane protein</topology>
    </subcellularLocation>
</comment>
<feature type="domain" description="Response regulatory" evidence="20">
    <location>
        <begin position="721"/>
        <end position="840"/>
    </location>
</feature>
<keyword evidence="11" id="KW-1133">Transmembrane helix</keyword>
<reference evidence="23 24" key="1">
    <citation type="journal article" date="2013" name="Genome Announc.">
        <title>Draft Genome Sequence for Desulfovibrio africanus Strain PCS.</title>
        <authorList>
            <person name="Brown S.D."/>
            <person name="Utturkar S.M."/>
            <person name="Arkin A.P."/>
            <person name="Deutschbauer A.M."/>
            <person name="Elias D.A."/>
            <person name="Hazen T.C."/>
            <person name="Chakraborty R."/>
        </authorList>
    </citation>
    <scope>NUCLEOTIDE SEQUENCE [LARGE SCALE GENOMIC DNA]</scope>
    <source>
        <strain evidence="23 24">PCS</strain>
    </source>
</reference>
<keyword evidence="7" id="KW-0812">Transmembrane</keyword>
<dbReference type="InterPro" id="IPR004358">
    <property type="entry name" value="Sig_transdc_His_kin-like_C"/>
</dbReference>
<dbReference type="InterPro" id="IPR000700">
    <property type="entry name" value="PAS-assoc_C"/>
</dbReference>
<dbReference type="SMART" id="SM00073">
    <property type="entry name" value="HPT"/>
    <property type="match status" value="1"/>
</dbReference>
<keyword evidence="13" id="KW-0472">Membrane</keyword>
<dbReference type="InterPro" id="IPR036641">
    <property type="entry name" value="HPT_dom_sf"/>
</dbReference>
<keyword evidence="4" id="KW-1003">Cell membrane</keyword>
<evidence type="ECO:0000256" key="1">
    <source>
        <dbReference type="ARBA" id="ARBA00000085"/>
    </source>
</evidence>
<dbReference type="PRINTS" id="PR00344">
    <property type="entry name" value="BCTRLSENSOR"/>
</dbReference>
<evidence type="ECO:0000256" key="11">
    <source>
        <dbReference type="ARBA" id="ARBA00022989"/>
    </source>
</evidence>
<evidence type="ECO:0000256" key="2">
    <source>
        <dbReference type="ARBA" id="ARBA00004651"/>
    </source>
</evidence>
<dbReference type="Gene3D" id="1.20.120.160">
    <property type="entry name" value="HPT domain"/>
    <property type="match status" value="1"/>
</dbReference>
<comment type="catalytic activity">
    <reaction evidence="1">
        <text>ATP + protein L-histidine = ADP + protein N-phospho-L-histidine.</text>
        <dbReference type="EC" id="2.7.13.3"/>
    </reaction>
</comment>
<dbReference type="InterPro" id="IPR001789">
    <property type="entry name" value="Sig_transdc_resp-reg_receiver"/>
</dbReference>
<keyword evidence="10" id="KW-0067">ATP-binding</keyword>
<comment type="caution">
    <text evidence="23">The sequence shown here is derived from an EMBL/GenBank/DDBJ whole genome shotgun (WGS) entry which is preliminary data.</text>
</comment>
<dbReference type="PROSITE" id="PS50894">
    <property type="entry name" value="HPT"/>
    <property type="match status" value="1"/>
</dbReference>
<dbReference type="PROSITE" id="PS50113">
    <property type="entry name" value="PAC"/>
    <property type="match status" value="2"/>
</dbReference>
<dbReference type="InterPro" id="IPR001610">
    <property type="entry name" value="PAC"/>
</dbReference>
<sequence>MPDHAYILIVEDSPTQALRLEQLLLGSGLSVRVAASAVEALALADENPPAVVVSDILMPGMDGYELCRRIRASTKLAHIPVILLTTLADPEDILKGLKSGATNFVTKPYDPDLLLGRVRQLMSELDLRREKGQRAELDIVFGGKRHHVSADARQMADLLLSTYENAVIQSRALDRANKDLAEKEALLRAVIASLPAQIMVLDAQGRITATNEAWEHMGRNSPLIPGVLGRTFGHIARQGLCSEDIALDSVVAAVHEVAAGTRKNYSSELCVQSDGQQRWLLLYASPMSDRGGAVVTHMDITESKRAEQALRRSEANLAKAQHLAMLGSFEWRSKGDAFIWSDELYRILGYQPGSVQPGRDFLLRHLHAEDSQAFVRSLLDTAKRGTPFELQFRFMRQDGVERIGLCQAEAEFDATGKLSRILGTIQDVTRQKLLERELVRAKEAAEAGSRVKSEFLANMSHEIRTPLNGILGMTELTLRTGLTREQREYLSMVKASADALATLVGDILDFSRIEAGKLELERKDFRLRETLQAALKPMEMQAEAKGLHLTLRIDPAAPEHLHGDAGRLRQVLLNLVSNAIKFTPSGGIDIDVLPTATSHTPSGQEPDQTVELLFSVADTGIGIDTHLQERVFDIFTQGDSSLSRQYEGTGLGLAISRQLVELMGGAIWVESAIGQGATFNFTVAMERAIAPITAKPESRVQTQRPGQPGQPSQADPLMGLRVLLAEDNLVNQHYASILLKRQGCLTTTAANGREALDKLAAEPFDLVLMDVQMPEMDGVKATRIIRNDPAYAKVRHVPIVAMTAHAMQGDRERFLESGMDEYVSKPIDQDELFKVMRAALAKRCDAAAELAHPTQSHKADNAPEDDAVLDVRKTLDRLQGDSEFLGVLYKTFLEDAPNKLASLEQAIADQDYTKMVRESHAFQGAAGTVGAARLREVAGALESASRQRQDEPARQHFLELKDMVARICERMRAYIES</sequence>
<feature type="domain" description="HPt" evidence="22">
    <location>
        <begin position="881"/>
        <end position="977"/>
    </location>
</feature>
<dbReference type="FunFam" id="1.10.287.130:FF:000002">
    <property type="entry name" value="Two-component osmosensing histidine kinase"/>
    <property type="match status" value="1"/>
</dbReference>
<evidence type="ECO:0000256" key="9">
    <source>
        <dbReference type="ARBA" id="ARBA00022777"/>
    </source>
</evidence>
<evidence type="ECO:0000259" key="20">
    <source>
        <dbReference type="PROSITE" id="PS50110"/>
    </source>
</evidence>
<dbReference type="NCBIfam" id="TIGR00229">
    <property type="entry name" value="sensory_box"/>
    <property type="match status" value="1"/>
</dbReference>
<dbReference type="InterPro" id="IPR000014">
    <property type="entry name" value="PAS"/>
</dbReference>
<dbReference type="SUPFAM" id="SSF52172">
    <property type="entry name" value="CheY-like"/>
    <property type="match status" value="2"/>
</dbReference>
<dbReference type="InterPro" id="IPR005467">
    <property type="entry name" value="His_kinase_dom"/>
</dbReference>
<dbReference type="AlphaFoldDB" id="M5PZI5"/>
<evidence type="ECO:0000259" key="19">
    <source>
        <dbReference type="PROSITE" id="PS50109"/>
    </source>
</evidence>
<feature type="modified residue" description="4-aspartylphosphate" evidence="17">
    <location>
        <position position="55"/>
    </location>
</feature>
<accession>M5PZI5</accession>
<dbReference type="SMART" id="SM00448">
    <property type="entry name" value="REC"/>
    <property type="match status" value="2"/>
</dbReference>
<feature type="domain" description="PAC" evidence="21">
    <location>
        <begin position="388"/>
        <end position="440"/>
    </location>
</feature>
<dbReference type="GO" id="GO:0000155">
    <property type="term" value="F:phosphorelay sensor kinase activity"/>
    <property type="evidence" value="ECO:0007669"/>
    <property type="project" value="InterPro"/>
</dbReference>
<dbReference type="Pfam" id="PF01627">
    <property type="entry name" value="Hpt"/>
    <property type="match status" value="1"/>
</dbReference>
<feature type="modified residue" description="Phosphohistidine" evidence="16">
    <location>
        <position position="920"/>
    </location>
</feature>
<dbReference type="SMART" id="SM00086">
    <property type="entry name" value="PAC"/>
    <property type="match status" value="2"/>
</dbReference>
<evidence type="ECO:0000259" key="22">
    <source>
        <dbReference type="PROSITE" id="PS50894"/>
    </source>
</evidence>
<dbReference type="PANTHER" id="PTHR45339:SF1">
    <property type="entry name" value="HYBRID SIGNAL TRANSDUCTION HISTIDINE KINASE J"/>
    <property type="match status" value="1"/>
</dbReference>
<feature type="compositionally biased region" description="Polar residues" evidence="18">
    <location>
        <begin position="699"/>
        <end position="713"/>
    </location>
</feature>
<evidence type="ECO:0000256" key="10">
    <source>
        <dbReference type="ARBA" id="ARBA00022840"/>
    </source>
</evidence>
<dbReference type="Pfam" id="PF08447">
    <property type="entry name" value="PAS_3"/>
    <property type="match status" value="1"/>
</dbReference>
<dbReference type="Pfam" id="PF00512">
    <property type="entry name" value="HisKA"/>
    <property type="match status" value="1"/>
</dbReference>
<dbReference type="PANTHER" id="PTHR45339">
    <property type="entry name" value="HYBRID SIGNAL TRANSDUCTION HISTIDINE KINASE J"/>
    <property type="match status" value="1"/>
</dbReference>
<dbReference type="Gene3D" id="1.10.287.130">
    <property type="match status" value="1"/>
</dbReference>
<dbReference type="InterPro" id="IPR003594">
    <property type="entry name" value="HATPase_dom"/>
</dbReference>
<dbReference type="Gene3D" id="3.40.50.2300">
    <property type="match status" value="2"/>
</dbReference>
<evidence type="ECO:0000256" key="12">
    <source>
        <dbReference type="ARBA" id="ARBA00023012"/>
    </source>
</evidence>
<keyword evidence="6" id="KW-0808">Transferase</keyword>
<keyword evidence="12" id="KW-0902">Two-component regulatory system</keyword>
<evidence type="ECO:0000256" key="3">
    <source>
        <dbReference type="ARBA" id="ARBA00012438"/>
    </source>
</evidence>
<dbReference type="SMART" id="SM00388">
    <property type="entry name" value="HisKA"/>
    <property type="match status" value="1"/>
</dbReference>
<dbReference type="Gene3D" id="2.10.70.100">
    <property type="match status" value="1"/>
</dbReference>
<dbReference type="CDD" id="cd17546">
    <property type="entry name" value="REC_hyHK_CKI1_RcsC-like"/>
    <property type="match status" value="1"/>
</dbReference>
<dbReference type="InterPro" id="IPR035965">
    <property type="entry name" value="PAS-like_dom_sf"/>
</dbReference>
<dbReference type="RefSeq" id="WP_005989328.1">
    <property type="nucleotide sequence ID" value="NZ_AOSV01000038.1"/>
</dbReference>
<feature type="region of interest" description="Disordered" evidence="18">
    <location>
        <begin position="694"/>
        <end position="714"/>
    </location>
</feature>
<proteinExistence type="predicted"/>
<evidence type="ECO:0000256" key="17">
    <source>
        <dbReference type="PROSITE-ProRule" id="PRU00169"/>
    </source>
</evidence>
<keyword evidence="9" id="KW-0418">Kinase</keyword>
<evidence type="ECO:0000256" key="18">
    <source>
        <dbReference type="SAM" id="MobiDB-lite"/>
    </source>
</evidence>
<dbReference type="EC" id="2.7.13.3" evidence="3"/>
<keyword evidence="5 17" id="KW-0597">Phosphoprotein</keyword>
<evidence type="ECO:0000256" key="7">
    <source>
        <dbReference type="ARBA" id="ARBA00022692"/>
    </source>
</evidence>
<feature type="modified residue" description="4-aspartylphosphate" evidence="17">
    <location>
        <position position="770"/>
    </location>
</feature>
<dbReference type="OrthoDB" id="5522912at2"/>
<dbReference type="FunFam" id="3.30.565.10:FF:000010">
    <property type="entry name" value="Sensor histidine kinase RcsC"/>
    <property type="match status" value="1"/>
</dbReference>
<evidence type="ECO:0000256" key="5">
    <source>
        <dbReference type="ARBA" id="ARBA00022553"/>
    </source>
</evidence>
<dbReference type="InterPro" id="IPR036890">
    <property type="entry name" value="HATPase_C_sf"/>
</dbReference>
<organism evidence="23 24">
    <name type="scientific">Desulfocurvibacter africanus PCS</name>
    <dbReference type="NCBI Taxonomy" id="1262666"/>
    <lineage>
        <taxon>Bacteria</taxon>
        <taxon>Pseudomonadati</taxon>
        <taxon>Thermodesulfobacteriota</taxon>
        <taxon>Desulfovibrionia</taxon>
        <taxon>Desulfovibrionales</taxon>
        <taxon>Desulfovibrionaceae</taxon>
        <taxon>Desulfocurvibacter</taxon>
    </lineage>
</organism>
<evidence type="ECO:0000256" key="16">
    <source>
        <dbReference type="PROSITE-ProRule" id="PRU00110"/>
    </source>
</evidence>
<evidence type="ECO:0000259" key="21">
    <source>
        <dbReference type="PROSITE" id="PS50113"/>
    </source>
</evidence>
<evidence type="ECO:0000256" key="4">
    <source>
        <dbReference type="ARBA" id="ARBA00022475"/>
    </source>
</evidence>
<dbReference type="SUPFAM" id="SSF55785">
    <property type="entry name" value="PYP-like sensor domain (PAS domain)"/>
    <property type="match status" value="2"/>
</dbReference>
<dbReference type="InterPro" id="IPR011006">
    <property type="entry name" value="CheY-like_superfamily"/>
</dbReference>
<dbReference type="InterPro" id="IPR008207">
    <property type="entry name" value="Sig_transdc_His_kin_Hpt_dom"/>
</dbReference>
<dbReference type="SUPFAM" id="SSF47384">
    <property type="entry name" value="Homodimeric domain of signal transducing histidine kinase"/>
    <property type="match status" value="1"/>
</dbReference>
<dbReference type="InterPro" id="IPR013655">
    <property type="entry name" value="PAS_fold_3"/>
</dbReference>
<evidence type="ECO:0000256" key="13">
    <source>
        <dbReference type="ARBA" id="ARBA00023136"/>
    </source>
</evidence>
<dbReference type="Pfam" id="PF00072">
    <property type="entry name" value="Response_reg"/>
    <property type="match status" value="2"/>
</dbReference>
<dbReference type="Gene3D" id="3.30.565.10">
    <property type="entry name" value="Histidine kinase-like ATPase, C-terminal domain"/>
    <property type="match status" value="1"/>
</dbReference>
<dbReference type="Pfam" id="PF02518">
    <property type="entry name" value="HATPase_c"/>
    <property type="match status" value="1"/>
</dbReference>
<dbReference type="SMART" id="SM00387">
    <property type="entry name" value="HATPase_c"/>
    <property type="match status" value="1"/>
</dbReference>
<dbReference type="GO" id="GO:0005524">
    <property type="term" value="F:ATP binding"/>
    <property type="evidence" value="ECO:0007669"/>
    <property type="project" value="UniProtKB-KW"/>
</dbReference>
<dbReference type="Proteomes" id="UP000011922">
    <property type="component" value="Unassembled WGS sequence"/>
</dbReference>
<dbReference type="Gene3D" id="3.30.450.20">
    <property type="entry name" value="PAS domain"/>
    <property type="match status" value="2"/>
</dbReference>
<evidence type="ECO:0000313" key="24">
    <source>
        <dbReference type="Proteomes" id="UP000011922"/>
    </source>
</evidence>
<name>M5PZI5_DESAF</name>
<dbReference type="CDD" id="cd16922">
    <property type="entry name" value="HATPase_EvgS-ArcB-TorS-like"/>
    <property type="match status" value="1"/>
</dbReference>
<dbReference type="SUPFAM" id="SSF47226">
    <property type="entry name" value="Histidine-containing phosphotransfer domain, HPT domain"/>
    <property type="match status" value="1"/>
</dbReference>
<dbReference type="PATRIC" id="fig|1262666.3.peg.3423"/>
<dbReference type="CDD" id="cd00130">
    <property type="entry name" value="PAS"/>
    <property type="match status" value="1"/>
</dbReference>
<dbReference type="PROSITE" id="PS50110">
    <property type="entry name" value="RESPONSE_REGULATORY"/>
    <property type="match status" value="2"/>
</dbReference>
<comment type="subunit">
    <text evidence="14">At low DSF concentrations, interacts with RpfF.</text>
</comment>
<dbReference type="CDD" id="cd00082">
    <property type="entry name" value="HisKA"/>
    <property type="match status" value="1"/>
</dbReference>
<feature type="domain" description="PAC" evidence="21">
    <location>
        <begin position="263"/>
        <end position="312"/>
    </location>
</feature>
<dbReference type="InterPro" id="IPR036097">
    <property type="entry name" value="HisK_dim/P_sf"/>
</dbReference>
<keyword evidence="8" id="KW-0547">Nucleotide-binding</keyword>
<evidence type="ECO:0000256" key="14">
    <source>
        <dbReference type="ARBA" id="ARBA00064003"/>
    </source>
</evidence>
<protein>
    <recommendedName>
        <fullName evidence="15">Sensory/regulatory protein RpfC</fullName>
        <ecNumber evidence="3">2.7.13.3</ecNumber>
    </recommendedName>
</protein>
<dbReference type="InterPro" id="IPR003661">
    <property type="entry name" value="HisK_dim/P_dom"/>
</dbReference>
<dbReference type="SUPFAM" id="SSF55874">
    <property type="entry name" value="ATPase domain of HSP90 chaperone/DNA topoisomerase II/histidine kinase"/>
    <property type="match status" value="1"/>
</dbReference>